<gene>
    <name evidence="4" type="ORF">BN961_01391</name>
</gene>
<dbReference type="InterPro" id="IPR002104">
    <property type="entry name" value="Integrase_catalytic"/>
</dbReference>
<name>A0A090MQU4_AFIFE</name>
<dbReference type="Proteomes" id="UP000035762">
    <property type="component" value="Unassembled WGS sequence"/>
</dbReference>
<dbReference type="SUPFAM" id="SSF56349">
    <property type="entry name" value="DNA breaking-rejoining enzymes"/>
    <property type="match status" value="1"/>
</dbReference>
<dbReference type="Gene3D" id="1.10.443.10">
    <property type="entry name" value="Intergrase catalytic core"/>
    <property type="match status" value="1"/>
</dbReference>
<dbReference type="AlphaFoldDB" id="A0A090MQU4"/>
<keyword evidence="1" id="KW-0233">DNA recombination</keyword>
<accession>A0A090MQU4</accession>
<evidence type="ECO:0000259" key="3">
    <source>
        <dbReference type="PROSITE" id="PS51898"/>
    </source>
</evidence>
<dbReference type="GO" id="GO:0003677">
    <property type="term" value="F:DNA binding"/>
    <property type="evidence" value="ECO:0007669"/>
    <property type="project" value="InterPro"/>
</dbReference>
<reference evidence="4 5" key="1">
    <citation type="journal article" date="2014" name="Genome Announc.">
        <title>Genome Sequence of Afipia felis Strain 76713, Isolated in Hospital Water Using an Amoeba Co-Culture Procedure.</title>
        <authorList>
            <person name="Benamar S."/>
            <person name="La Scola B."/>
            <person name="Croce O."/>
        </authorList>
    </citation>
    <scope>NUCLEOTIDE SEQUENCE [LARGE SCALE GENOMIC DNA]</scope>
    <source>
        <strain evidence="4 5">76713</strain>
    </source>
</reference>
<dbReference type="EMBL" id="CCAZ020000001">
    <property type="protein sequence ID" value="CEG07984.1"/>
    <property type="molecule type" value="Genomic_DNA"/>
</dbReference>
<dbReference type="GO" id="GO:0015074">
    <property type="term" value="P:DNA integration"/>
    <property type="evidence" value="ECO:0007669"/>
    <property type="project" value="InterPro"/>
</dbReference>
<feature type="domain" description="Tyr recombinase" evidence="3">
    <location>
        <begin position="1"/>
        <end position="142"/>
    </location>
</feature>
<dbReference type="InterPro" id="IPR013762">
    <property type="entry name" value="Integrase-like_cat_sf"/>
</dbReference>
<protein>
    <submittedName>
        <fullName evidence="4">Site-specific recombinase XerD</fullName>
    </submittedName>
</protein>
<evidence type="ECO:0000256" key="2">
    <source>
        <dbReference type="SAM" id="MobiDB-lite"/>
    </source>
</evidence>
<dbReference type="GO" id="GO:0006310">
    <property type="term" value="P:DNA recombination"/>
    <property type="evidence" value="ECO:0007669"/>
    <property type="project" value="UniProtKB-KW"/>
</dbReference>
<organism evidence="4 5">
    <name type="scientific">Afipia felis</name>
    <name type="common">Cat scratch disease bacillus</name>
    <dbReference type="NCBI Taxonomy" id="1035"/>
    <lineage>
        <taxon>Bacteria</taxon>
        <taxon>Pseudomonadati</taxon>
        <taxon>Pseudomonadota</taxon>
        <taxon>Alphaproteobacteria</taxon>
        <taxon>Hyphomicrobiales</taxon>
        <taxon>Nitrobacteraceae</taxon>
        <taxon>Afipia</taxon>
    </lineage>
</organism>
<feature type="region of interest" description="Disordered" evidence="2">
    <location>
        <begin position="145"/>
        <end position="169"/>
    </location>
</feature>
<dbReference type="STRING" id="1035.BN961_01391"/>
<evidence type="ECO:0000313" key="4">
    <source>
        <dbReference type="EMBL" id="CEG07984.1"/>
    </source>
</evidence>
<dbReference type="InterPro" id="IPR011010">
    <property type="entry name" value="DNA_brk_join_enz"/>
</dbReference>
<proteinExistence type="predicted"/>
<evidence type="ECO:0000256" key="1">
    <source>
        <dbReference type="ARBA" id="ARBA00023172"/>
    </source>
</evidence>
<evidence type="ECO:0000313" key="5">
    <source>
        <dbReference type="Proteomes" id="UP000035762"/>
    </source>
</evidence>
<keyword evidence="5" id="KW-1185">Reference proteome</keyword>
<feature type="compositionally biased region" description="Polar residues" evidence="2">
    <location>
        <begin position="145"/>
        <end position="155"/>
    </location>
</feature>
<comment type="caution">
    <text evidence="4">The sequence shown here is derived from an EMBL/GenBank/DDBJ whole genome shotgun (WGS) entry which is preliminary data.</text>
</comment>
<dbReference type="Pfam" id="PF00589">
    <property type="entry name" value="Phage_integrase"/>
    <property type="match status" value="1"/>
</dbReference>
<dbReference type="PROSITE" id="PS51898">
    <property type="entry name" value="TYR_RECOMBINASE"/>
    <property type="match status" value="1"/>
</dbReference>
<sequence>MFDIFLYTGLRRGDAARLGRQHVRDGIITLGTEKTGVRVTLPVLPELQATLDAGPTGDLAFIATASGNPMAKESVGTLFREACLAAGVRKSAHGLRKAAATNAANHGATVAQLEAIFGWEGGRMASLYTRSANRKFLAASAMSKLSRTETGTSIPAPSGKVRASDRNSE</sequence>